<sequence length="94" mass="10384">MFCCLGLSRHSLTTRHTETPQPFTSYSRTLVCYISHPDIQRLGFASSGSESKPKEKDKCLQTSLLSEFRSYEDGDTEAGGEFQSLPEKCAGDVG</sequence>
<organism evidence="2 3">
    <name type="scientific">Portunus trituberculatus</name>
    <name type="common">Swimming crab</name>
    <name type="synonym">Neptunus trituberculatus</name>
    <dbReference type="NCBI Taxonomy" id="210409"/>
    <lineage>
        <taxon>Eukaryota</taxon>
        <taxon>Metazoa</taxon>
        <taxon>Ecdysozoa</taxon>
        <taxon>Arthropoda</taxon>
        <taxon>Crustacea</taxon>
        <taxon>Multicrustacea</taxon>
        <taxon>Malacostraca</taxon>
        <taxon>Eumalacostraca</taxon>
        <taxon>Eucarida</taxon>
        <taxon>Decapoda</taxon>
        <taxon>Pleocyemata</taxon>
        <taxon>Brachyura</taxon>
        <taxon>Eubrachyura</taxon>
        <taxon>Portunoidea</taxon>
        <taxon>Portunidae</taxon>
        <taxon>Portuninae</taxon>
        <taxon>Portunus</taxon>
    </lineage>
</organism>
<name>A0A5B7HJZ5_PORTR</name>
<comment type="caution">
    <text evidence="2">The sequence shown here is derived from an EMBL/GenBank/DDBJ whole genome shotgun (WGS) entry which is preliminary data.</text>
</comment>
<reference evidence="2 3" key="1">
    <citation type="submission" date="2019-05" db="EMBL/GenBank/DDBJ databases">
        <title>Another draft genome of Portunus trituberculatus and its Hox gene families provides insights of decapod evolution.</title>
        <authorList>
            <person name="Jeong J.-H."/>
            <person name="Song I."/>
            <person name="Kim S."/>
            <person name="Choi T."/>
            <person name="Kim D."/>
            <person name="Ryu S."/>
            <person name="Kim W."/>
        </authorList>
    </citation>
    <scope>NUCLEOTIDE SEQUENCE [LARGE SCALE GENOMIC DNA]</scope>
    <source>
        <tissue evidence="2">Muscle</tissue>
    </source>
</reference>
<dbReference type="Proteomes" id="UP000324222">
    <property type="component" value="Unassembled WGS sequence"/>
</dbReference>
<keyword evidence="3" id="KW-1185">Reference proteome</keyword>
<evidence type="ECO:0000313" key="3">
    <source>
        <dbReference type="Proteomes" id="UP000324222"/>
    </source>
</evidence>
<accession>A0A5B7HJZ5</accession>
<evidence type="ECO:0000256" key="1">
    <source>
        <dbReference type="SAM" id="MobiDB-lite"/>
    </source>
</evidence>
<dbReference type="AlphaFoldDB" id="A0A5B7HJZ5"/>
<feature type="region of interest" description="Disordered" evidence="1">
    <location>
        <begin position="73"/>
        <end position="94"/>
    </location>
</feature>
<protein>
    <submittedName>
        <fullName evidence="2">Uncharacterized protein</fullName>
    </submittedName>
</protein>
<gene>
    <name evidence="2" type="ORF">E2C01_065851</name>
</gene>
<dbReference type="EMBL" id="VSRR010033127">
    <property type="protein sequence ID" value="MPC71572.1"/>
    <property type="molecule type" value="Genomic_DNA"/>
</dbReference>
<evidence type="ECO:0000313" key="2">
    <source>
        <dbReference type="EMBL" id="MPC71572.1"/>
    </source>
</evidence>
<proteinExistence type="predicted"/>